<name>A0A8H3FQC6_9LECA</name>
<evidence type="ECO:0000313" key="3">
    <source>
        <dbReference type="EMBL" id="CAF9928035.1"/>
    </source>
</evidence>
<evidence type="ECO:0000313" key="4">
    <source>
        <dbReference type="Proteomes" id="UP000664534"/>
    </source>
</evidence>
<reference evidence="3" key="1">
    <citation type="submission" date="2021-03" db="EMBL/GenBank/DDBJ databases">
        <authorList>
            <person name="Tagirdzhanova G."/>
        </authorList>
    </citation>
    <scope>NUCLEOTIDE SEQUENCE</scope>
</reference>
<feature type="chain" id="PRO_5034508471" evidence="2">
    <location>
        <begin position="35"/>
        <end position="217"/>
    </location>
</feature>
<proteinExistence type="predicted"/>
<keyword evidence="4" id="KW-1185">Reference proteome</keyword>
<accession>A0A8H3FQC6</accession>
<dbReference type="OrthoDB" id="4775599at2759"/>
<evidence type="ECO:0000256" key="2">
    <source>
        <dbReference type="SAM" id="SignalP"/>
    </source>
</evidence>
<sequence>MTSTKMTTPMSSFSSTLLSSLFILLTNHPCNLYAQPQQTPTPTTSSTAVPSLVDDYANGDTVPSAFIPSSVSSAIPSATDTADYGNHDDTASSPHNGILNYYFLLLAAFVIAMLVVYWSLARRRRKAAAQLRRMRESVLSEDVRSWTRHQRAGLGFGDEERGRAGGVEGLDAAGEAPPAYVKEPDRVHLQRGEGVELREVAGLEGKPPDYEERLSSR</sequence>
<keyword evidence="2" id="KW-0732">Signal</keyword>
<dbReference type="EMBL" id="CAJPDT010000048">
    <property type="protein sequence ID" value="CAF9928035.1"/>
    <property type="molecule type" value="Genomic_DNA"/>
</dbReference>
<feature type="signal peptide" evidence="2">
    <location>
        <begin position="1"/>
        <end position="34"/>
    </location>
</feature>
<organism evidence="3 4">
    <name type="scientific">Imshaugia aleurites</name>
    <dbReference type="NCBI Taxonomy" id="172621"/>
    <lineage>
        <taxon>Eukaryota</taxon>
        <taxon>Fungi</taxon>
        <taxon>Dikarya</taxon>
        <taxon>Ascomycota</taxon>
        <taxon>Pezizomycotina</taxon>
        <taxon>Lecanoromycetes</taxon>
        <taxon>OSLEUM clade</taxon>
        <taxon>Lecanoromycetidae</taxon>
        <taxon>Lecanorales</taxon>
        <taxon>Lecanorineae</taxon>
        <taxon>Parmeliaceae</taxon>
        <taxon>Imshaugia</taxon>
    </lineage>
</organism>
<feature type="transmembrane region" description="Helical" evidence="1">
    <location>
        <begin position="101"/>
        <end position="120"/>
    </location>
</feature>
<keyword evidence="1" id="KW-0812">Transmembrane</keyword>
<protein>
    <submittedName>
        <fullName evidence="3">Uncharacterized protein</fullName>
    </submittedName>
</protein>
<keyword evidence="1" id="KW-1133">Transmembrane helix</keyword>
<dbReference type="Proteomes" id="UP000664534">
    <property type="component" value="Unassembled WGS sequence"/>
</dbReference>
<comment type="caution">
    <text evidence="3">The sequence shown here is derived from an EMBL/GenBank/DDBJ whole genome shotgun (WGS) entry which is preliminary data.</text>
</comment>
<dbReference type="AlphaFoldDB" id="A0A8H3FQC6"/>
<keyword evidence="1" id="KW-0472">Membrane</keyword>
<evidence type="ECO:0000256" key="1">
    <source>
        <dbReference type="SAM" id="Phobius"/>
    </source>
</evidence>
<gene>
    <name evidence="3" type="ORF">IMSHALPRED_007361</name>
</gene>